<dbReference type="Proteomes" id="UP000054785">
    <property type="component" value="Unassembled WGS sequence"/>
</dbReference>
<comment type="subunit">
    <text evidence="9">Type II secretion is composed of four main components: the outer membrane complex, the inner membrane complex, the cytoplasmic secretion ATPase and the periplasm-spanning pseudopilus.</text>
</comment>
<dbReference type="PATRIC" id="fig|45065.4.peg.66"/>
<comment type="caution">
    <text evidence="10">The sequence shown here is derived from an EMBL/GenBank/DDBJ whole genome shotgun (WGS) entry which is preliminary data.</text>
</comment>
<dbReference type="EMBL" id="LNYC01000001">
    <property type="protein sequence ID" value="KTD04878.1"/>
    <property type="molecule type" value="Genomic_DNA"/>
</dbReference>
<evidence type="ECO:0000256" key="7">
    <source>
        <dbReference type="ARBA" id="ARBA00022989"/>
    </source>
</evidence>
<proteinExistence type="inferred from homology"/>
<sequence>MKSRGFTLIEVLLALVIIAIAFTALIKATGTDIAGTRKIRDRTIAHLTAMQGVQMIQLGLVNPTSTEEITELTTLLGERWYWRVQQKPTDIKTMRQLSIRTSQNVAGPFGNALCAFRHTHE</sequence>
<organism evidence="10 11">
    <name type="scientific">Legionella geestiana</name>
    <dbReference type="NCBI Taxonomy" id="45065"/>
    <lineage>
        <taxon>Bacteria</taxon>
        <taxon>Pseudomonadati</taxon>
        <taxon>Pseudomonadota</taxon>
        <taxon>Gammaproteobacteria</taxon>
        <taxon>Legionellales</taxon>
        <taxon>Legionellaceae</taxon>
        <taxon>Legionella</taxon>
    </lineage>
</organism>
<dbReference type="InterPro" id="IPR045584">
    <property type="entry name" value="Pilin-like"/>
</dbReference>
<evidence type="ECO:0000256" key="6">
    <source>
        <dbReference type="ARBA" id="ARBA00022692"/>
    </source>
</evidence>
<dbReference type="InterPro" id="IPR012902">
    <property type="entry name" value="N_methyl_site"/>
</dbReference>
<dbReference type="AlphaFoldDB" id="A0A0W0UA73"/>
<dbReference type="STRING" id="45065.Lgee_0062"/>
<dbReference type="SUPFAM" id="SSF54523">
    <property type="entry name" value="Pili subunits"/>
    <property type="match status" value="1"/>
</dbReference>
<dbReference type="PROSITE" id="PS00409">
    <property type="entry name" value="PROKAR_NTER_METHYL"/>
    <property type="match status" value="1"/>
</dbReference>
<dbReference type="RefSeq" id="WP_028387186.1">
    <property type="nucleotide sequence ID" value="NZ_CAAAHN010000003.1"/>
</dbReference>
<evidence type="ECO:0000313" key="10">
    <source>
        <dbReference type="EMBL" id="KTD04878.1"/>
    </source>
</evidence>
<keyword evidence="11" id="KW-1185">Reference proteome</keyword>
<dbReference type="OrthoDB" id="6121517at2"/>
<accession>A0A0W0UA73</accession>
<dbReference type="GO" id="GO:0015628">
    <property type="term" value="P:protein secretion by the type II secretion system"/>
    <property type="evidence" value="ECO:0007669"/>
    <property type="project" value="UniProtKB-UniRule"/>
</dbReference>
<comment type="subcellular location">
    <subcellularLocation>
        <location evidence="1 9">Cell inner membrane</location>
        <topology evidence="1 9">Single-pass membrane protein</topology>
    </subcellularLocation>
</comment>
<keyword evidence="4 9" id="KW-0488">Methylation</keyword>
<gene>
    <name evidence="10" type="primary">lspI</name>
    <name evidence="10" type="ORF">Lgee_0062</name>
</gene>
<evidence type="ECO:0000256" key="2">
    <source>
        <dbReference type="ARBA" id="ARBA00008358"/>
    </source>
</evidence>
<evidence type="ECO:0000256" key="3">
    <source>
        <dbReference type="ARBA" id="ARBA00022475"/>
    </source>
</evidence>
<dbReference type="InterPro" id="IPR010052">
    <property type="entry name" value="T2SS_protein-GspI"/>
</dbReference>
<reference evidence="10 11" key="1">
    <citation type="submission" date="2015-11" db="EMBL/GenBank/DDBJ databases">
        <title>Genomic analysis of 38 Legionella species identifies large and diverse effector repertoires.</title>
        <authorList>
            <person name="Burstein D."/>
            <person name="Amaro F."/>
            <person name="Zusman T."/>
            <person name="Lifshitz Z."/>
            <person name="Cohen O."/>
            <person name="Gilbert J.A."/>
            <person name="Pupko T."/>
            <person name="Shuman H.A."/>
            <person name="Segal G."/>
        </authorList>
    </citation>
    <scope>NUCLEOTIDE SEQUENCE [LARGE SCALE GENOMIC DNA]</scope>
    <source>
        <strain evidence="10 11">ATCC 49504</strain>
    </source>
</reference>
<dbReference type="GO" id="GO:0015627">
    <property type="term" value="C:type II protein secretion system complex"/>
    <property type="evidence" value="ECO:0007669"/>
    <property type="project" value="UniProtKB-UniRule"/>
</dbReference>
<comment type="similarity">
    <text evidence="2 9">Belongs to the GSP I family.</text>
</comment>
<dbReference type="Gene3D" id="3.30.1300.30">
    <property type="entry name" value="GSPII I/J protein-like"/>
    <property type="match status" value="1"/>
</dbReference>
<dbReference type="PANTHER" id="PTHR38779:SF2">
    <property type="entry name" value="TYPE II SECRETION SYSTEM PROTEIN I-RELATED"/>
    <property type="match status" value="1"/>
</dbReference>
<dbReference type="InterPro" id="IPR003413">
    <property type="entry name" value="T2SS_GspI_C"/>
</dbReference>
<dbReference type="NCBIfam" id="TIGR02532">
    <property type="entry name" value="IV_pilin_GFxxxE"/>
    <property type="match status" value="1"/>
</dbReference>
<dbReference type="GO" id="GO:0005886">
    <property type="term" value="C:plasma membrane"/>
    <property type="evidence" value="ECO:0007669"/>
    <property type="project" value="UniProtKB-SubCell"/>
</dbReference>
<comment type="function">
    <text evidence="9">Component of the type II secretion system required for the energy-dependent secretion of extracellular factors such as proteases and toxins from the periplasm.</text>
</comment>
<keyword evidence="7" id="KW-1133">Transmembrane helix</keyword>
<evidence type="ECO:0000256" key="1">
    <source>
        <dbReference type="ARBA" id="ARBA00004377"/>
    </source>
</evidence>
<dbReference type="Pfam" id="PF07963">
    <property type="entry name" value="N_methyl"/>
    <property type="match status" value="1"/>
</dbReference>
<dbReference type="NCBIfam" id="TIGR01707">
    <property type="entry name" value="gspI"/>
    <property type="match status" value="1"/>
</dbReference>
<evidence type="ECO:0000256" key="5">
    <source>
        <dbReference type="ARBA" id="ARBA00022519"/>
    </source>
</evidence>
<name>A0A0W0UA73_9GAMM</name>
<keyword evidence="6" id="KW-0812">Transmembrane</keyword>
<dbReference type="PANTHER" id="PTHR38779">
    <property type="entry name" value="TYPE II SECRETION SYSTEM PROTEIN I-RELATED"/>
    <property type="match status" value="1"/>
</dbReference>
<evidence type="ECO:0000256" key="8">
    <source>
        <dbReference type="ARBA" id="ARBA00023136"/>
    </source>
</evidence>
<keyword evidence="8" id="KW-0472">Membrane</keyword>
<evidence type="ECO:0000313" key="11">
    <source>
        <dbReference type="Proteomes" id="UP000054785"/>
    </source>
</evidence>
<protein>
    <recommendedName>
        <fullName evidence="9">Type II secretion system protein I</fullName>
        <shortName evidence="9">T2SS minor pseudopilin I</shortName>
    </recommendedName>
</protein>
<evidence type="ECO:0000256" key="4">
    <source>
        <dbReference type="ARBA" id="ARBA00022481"/>
    </source>
</evidence>
<comment type="PTM">
    <text evidence="9">Cleaved by prepilin peptidase.</text>
</comment>
<keyword evidence="3" id="KW-1003">Cell membrane</keyword>
<evidence type="ECO:0000256" key="9">
    <source>
        <dbReference type="RuleBase" id="RU368030"/>
    </source>
</evidence>
<dbReference type="Pfam" id="PF02501">
    <property type="entry name" value="T2SSI"/>
    <property type="match status" value="1"/>
</dbReference>
<keyword evidence="5 9" id="KW-0997">Cell inner membrane</keyword>